<feature type="compositionally biased region" description="Acidic residues" evidence="7">
    <location>
        <begin position="1913"/>
        <end position="1939"/>
    </location>
</feature>
<evidence type="ECO:0000256" key="2">
    <source>
        <dbReference type="ARBA" id="ARBA00022801"/>
    </source>
</evidence>
<dbReference type="InterPro" id="IPR014016">
    <property type="entry name" value="UvrD-like_ATP-bd"/>
</dbReference>
<dbReference type="Gene3D" id="3.40.50.300">
    <property type="entry name" value="P-loop containing nucleotide triphosphate hydrolases"/>
    <property type="match status" value="2"/>
</dbReference>
<keyword evidence="6" id="KW-0175">Coiled coil</keyword>
<dbReference type="InterPro" id="IPR027417">
    <property type="entry name" value="P-loop_NTPase"/>
</dbReference>
<dbReference type="GO" id="GO:0005524">
    <property type="term" value="F:ATP binding"/>
    <property type="evidence" value="ECO:0007669"/>
    <property type="project" value="UniProtKB-UniRule"/>
</dbReference>
<evidence type="ECO:0000313" key="10">
    <source>
        <dbReference type="Proteomes" id="UP001215280"/>
    </source>
</evidence>
<evidence type="ECO:0000256" key="1">
    <source>
        <dbReference type="ARBA" id="ARBA00022741"/>
    </source>
</evidence>
<reference evidence="9" key="1">
    <citation type="submission" date="2023-03" db="EMBL/GenBank/DDBJ databases">
        <title>Massive genome expansion in bonnet fungi (Mycena s.s.) driven by repeated elements and novel gene families across ecological guilds.</title>
        <authorList>
            <consortium name="Lawrence Berkeley National Laboratory"/>
            <person name="Harder C.B."/>
            <person name="Miyauchi S."/>
            <person name="Viragh M."/>
            <person name="Kuo A."/>
            <person name="Thoen E."/>
            <person name="Andreopoulos B."/>
            <person name="Lu D."/>
            <person name="Skrede I."/>
            <person name="Drula E."/>
            <person name="Henrissat B."/>
            <person name="Morin E."/>
            <person name="Kohler A."/>
            <person name="Barry K."/>
            <person name="LaButti K."/>
            <person name="Morin E."/>
            <person name="Salamov A."/>
            <person name="Lipzen A."/>
            <person name="Mereny Z."/>
            <person name="Hegedus B."/>
            <person name="Baldrian P."/>
            <person name="Stursova M."/>
            <person name="Weitz H."/>
            <person name="Taylor A."/>
            <person name="Grigoriev I.V."/>
            <person name="Nagy L.G."/>
            <person name="Martin F."/>
            <person name="Kauserud H."/>
        </authorList>
    </citation>
    <scope>NUCLEOTIDE SEQUENCE</scope>
    <source>
        <strain evidence="9">CBHHK188m</strain>
    </source>
</reference>
<evidence type="ECO:0000256" key="5">
    <source>
        <dbReference type="PROSITE-ProRule" id="PRU00560"/>
    </source>
</evidence>
<name>A0AAD7HPY9_9AGAR</name>
<dbReference type="InterPro" id="IPR014017">
    <property type="entry name" value="DNA_helicase_UvrD-like_C"/>
</dbReference>
<sequence length="2152" mass="244779">MAPPPPCYASDFFDALTSVDDIERVAADFENLLFDNRDHADLILERLVVHERPEVVRLVLSYIDENWVINRFPSTPAEFNASFAQRILSQLSSFFQFTPTTVIDRTDAERPVDERPDKRRAFFRQLVKDAPDALAALIPRLSHSDPEPIARLGIAIPNTKMSQKQIKQARRAAAKTNAPLNPGPFDRLEIPVPENREEAELAANVILDNQKTVLEAYLEALHSPDLEASIRAACLPKELALPPQPQIEEGQQPKHPETVSQQPAPVDSEGPYTGTQLMKFTQLYCDSATGFGEWAINISPRGERDLRDHSRRDRKIFKIILKKIRELSNGHFSPDNQKRLNNNHVEIPIYEAKMTGDLRLVYQIDCIPAYDSTSERQAIKIFGVYTHAQIARVSFWDTMGRELGKRGKEYKDRCAFRKAPHHAGDHVFSPSTFPAPAEVRALPPGCAPDLPPDDLEQMQSLLLKSVHFSQPLLNSIIADLDVAFVLQVSPREQAIIEHPYSCYVLGRSGTGKTTTMLYKMLLVEADYEISQEENPNQEIPKRRQLFVTQSRILAEKVEEHFTKLSAGYRPSANAEKATKANTATAALVDIDDELNWRSDLPTRYSDLRDEHFPLFVTFDRLCGMLENDMADEPSTGFVVSADPATDRARPARLTYDRFLQHYWPHFPQILTKGLDPSMVFSEFMGVIMGSEETTMGESSCLDRDTYLNLSERAQSTFAGRRQRIYNLFESYVNRKRQLRDIDAADRTHAILGYFDRRGGVPGRKMDYLYVDEIQDNLLIDTLLLRSICHNPNGCFWAGDTAQTISVGSSFRFNELKSFLFHIEQRRLEMNTRPKLYHQPTWQPRTFQLTVNYRSHAGIVNCAHTVVEIITRFWPYAIDVLDRERGTVDGLRPVFFTGFHSGNVQYEQFLFGDREGSYIEFGAQQCILVRDDAAREKLREQVGDIGLIMTLYESKGLEFNDVLLYNFFEDSTVNEAQWRVVLNALETPGQVENVPAPLFDETRHAGVCSELKFLYVAITRARNNVWIADTSPKGEPMRILWTSKDQVQNCTPGTDTPRLAISSTAAEWEEQGRKLFANKRYRQSKHCFERAVLPRQAAMAGAYYLRQEARKSSGGSNRRAIEARKDAFLEAAAAFIDCAREDKTLAYFRIAAECFEDAGDDLQAAQTFRDAEEYTRSAELYRKLGHFDDAVYLIKNHRRQIRPEVITNVTNVARLFYFKEQKLDKANALFSSYEEALEYLQDRGLDIAHATLLESLGRFSDAAEVHLEEGRTFDAIKLFLQDPNETSMRRGIQCVLQCLWQRVSFAVLPDNGDSSVSMLLNFAAKAEVPFLSENDRNELTMFQAITQRDLSQLEPLGEIFEAENPAAALLCLDHCFTNPPKIQPLRVDGVAKKLKTFGVFVRLLNLFTWADPCNQPLVEKLFGFVHQGENNFLIPEGTFLHSMLRQENHPACQPSIDENVVLAGSELREFFQQTLKTRLRHRVEQENDMCKRTKAFSPCLVYSVFDGVCNRIDCPDEHIPAALIDAQEYNLRVRIHLQQILIYKSVQFVVNDPNPQRYWISRLYSALYPSFYRLGSASSLDLSYIPEAEAAFQVVKEWSRRWIYGFEFIPLMKFLSNLAQVARLSFQLDTKDAMSYLTQSPFIGIKPTIYLRRGGNYVVTEFLLSLQGKEETCISAGVLFVQHIVLSSLPIHISILCDIVEYLCTCIIVAERQQRGLIHDVTLPLSWLVNWTSVAGEGVRHTHTFNIFATCLVTLLGRLYSGNEAEHLLFDNKNLATLGWRIKDVFFSRICRCLCLLGYNTPTRSMAIRGQILRDIIQIRRQDLNPRFLPLSNKYVTAKSWSDLVRAIRASTIGSPLDEMVVLLHADRPQQYPIRNVRQIVYRSVEEIPKLLGSSRSIVESVSQDVGEQANETLPEEDDDGPIEEETSFAETGEPEEAPEVEAGPVAMPPALVAVENTVEEINAASTIQRAFRRVHKRVDKRKAEMAGSNLVAGCADFFAACLKVAATMEWPKQEYRLRFLGPLPHLLLCLDVVHATAQKQKKYIKKDLRDAKHEKLEALDKQLTQLTDTLKQVIQMQKALDPTAAVHRSRDLAALKGHASKAVQLMRDLPFKTPEGLTQHIDRAFKGICAPRVFVQASAQRKPMLNVEEEYY</sequence>
<dbReference type="PANTHER" id="PTHR21529:SF4">
    <property type="entry name" value="TPR AND ANKYRIN REPEAT-CONTAINING PROTEIN 1"/>
    <property type="match status" value="1"/>
</dbReference>
<dbReference type="EMBL" id="JARJLG010000227">
    <property type="protein sequence ID" value="KAJ7725516.1"/>
    <property type="molecule type" value="Genomic_DNA"/>
</dbReference>
<dbReference type="Pfam" id="PF00580">
    <property type="entry name" value="UvrD-helicase"/>
    <property type="match status" value="1"/>
</dbReference>
<feature type="region of interest" description="Disordered" evidence="7">
    <location>
        <begin position="1901"/>
        <end position="1944"/>
    </location>
</feature>
<dbReference type="Pfam" id="PF13361">
    <property type="entry name" value="UvrD_C"/>
    <property type="match status" value="1"/>
</dbReference>
<keyword evidence="10" id="KW-1185">Reference proteome</keyword>
<evidence type="ECO:0000256" key="7">
    <source>
        <dbReference type="SAM" id="MobiDB-lite"/>
    </source>
</evidence>
<dbReference type="PANTHER" id="PTHR21529">
    <property type="entry name" value="MAMMARY TURMOR VIRUS RECEPTOR HOMOLOG 1, 2 MTVR1, 2"/>
    <property type="match status" value="1"/>
</dbReference>
<feature type="domain" description="UvrD-like helicase ATP-binding" evidence="8">
    <location>
        <begin position="485"/>
        <end position="855"/>
    </location>
</feature>
<accession>A0AAD7HPY9</accession>
<organism evidence="9 10">
    <name type="scientific">Mycena maculata</name>
    <dbReference type="NCBI Taxonomy" id="230809"/>
    <lineage>
        <taxon>Eukaryota</taxon>
        <taxon>Fungi</taxon>
        <taxon>Dikarya</taxon>
        <taxon>Basidiomycota</taxon>
        <taxon>Agaricomycotina</taxon>
        <taxon>Agaricomycetes</taxon>
        <taxon>Agaricomycetidae</taxon>
        <taxon>Agaricales</taxon>
        <taxon>Marasmiineae</taxon>
        <taxon>Mycenaceae</taxon>
        <taxon>Mycena</taxon>
    </lineage>
</organism>
<evidence type="ECO:0000256" key="4">
    <source>
        <dbReference type="ARBA" id="ARBA00022840"/>
    </source>
</evidence>
<keyword evidence="1 5" id="KW-0547">Nucleotide-binding</keyword>
<evidence type="ECO:0000313" key="9">
    <source>
        <dbReference type="EMBL" id="KAJ7725516.1"/>
    </source>
</evidence>
<keyword evidence="4 5" id="KW-0067">ATP-binding</keyword>
<dbReference type="GO" id="GO:0004386">
    <property type="term" value="F:helicase activity"/>
    <property type="evidence" value="ECO:0007669"/>
    <property type="project" value="UniProtKB-UniRule"/>
</dbReference>
<dbReference type="GO" id="GO:0016787">
    <property type="term" value="F:hydrolase activity"/>
    <property type="evidence" value="ECO:0007669"/>
    <property type="project" value="UniProtKB-UniRule"/>
</dbReference>
<evidence type="ECO:0000256" key="6">
    <source>
        <dbReference type="SAM" id="Coils"/>
    </source>
</evidence>
<gene>
    <name evidence="9" type="ORF">DFH07DRAFT_853912</name>
</gene>
<feature type="region of interest" description="Disordered" evidence="7">
    <location>
        <begin position="245"/>
        <end position="272"/>
    </location>
</feature>
<dbReference type="InterPro" id="IPR039904">
    <property type="entry name" value="TRANK1"/>
</dbReference>
<evidence type="ECO:0000259" key="8">
    <source>
        <dbReference type="PROSITE" id="PS51198"/>
    </source>
</evidence>
<proteinExistence type="predicted"/>
<keyword evidence="3 5" id="KW-0347">Helicase</keyword>
<feature type="coiled-coil region" evidence="6">
    <location>
        <begin position="2049"/>
        <end position="2076"/>
    </location>
</feature>
<dbReference type="Proteomes" id="UP001215280">
    <property type="component" value="Unassembled WGS sequence"/>
</dbReference>
<dbReference type="SUPFAM" id="SSF52540">
    <property type="entry name" value="P-loop containing nucleoside triphosphate hydrolases"/>
    <property type="match status" value="1"/>
</dbReference>
<feature type="compositionally biased region" description="Polar residues" evidence="7">
    <location>
        <begin position="1901"/>
        <end position="1911"/>
    </location>
</feature>
<dbReference type="PROSITE" id="PS51198">
    <property type="entry name" value="UVRD_HELICASE_ATP_BIND"/>
    <property type="match status" value="1"/>
</dbReference>
<keyword evidence="2 5" id="KW-0378">Hydrolase</keyword>
<evidence type="ECO:0000256" key="3">
    <source>
        <dbReference type="ARBA" id="ARBA00022806"/>
    </source>
</evidence>
<comment type="caution">
    <text evidence="9">The sequence shown here is derived from an EMBL/GenBank/DDBJ whole genome shotgun (WGS) entry which is preliminary data.</text>
</comment>
<feature type="binding site" evidence="5">
    <location>
        <begin position="506"/>
        <end position="513"/>
    </location>
    <ligand>
        <name>ATP</name>
        <dbReference type="ChEBI" id="CHEBI:30616"/>
    </ligand>
</feature>
<protein>
    <recommendedName>
        <fullName evidence="8">UvrD-like helicase ATP-binding domain-containing protein</fullName>
    </recommendedName>
</protein>